<feature type="transmembrane region" description="Helical" evidence="5">
    <location>
        <begin position="319"/>
        <end position="340"/>
    </location>
</feature>
<dbReference type="Proteomes" id="UP000216725">
    <property type="component" value="Unassembled WGS sequence"/>
</dbReference>
<keyword evidence="3 5" id="KW-1133">Transmembrane helix</keyword>
<evidence type="ECO:0000313" key="7">
    <source>
        <dbReference type="EMBL" id="OZG49036.1"/>
    </source>
</evidence>
<evidence type="ECO:0000256" key="5">
    <source>
        <dbReference type="SAM" id="Phobius"/>
    </source>
</evidence>
<comment type="subcellular location">
    <subcellularLocation>
        <location evidence="1">Membrane</location>
        <topology evidence="1">Multi-pass membrane protein</topology>
    </subcellularLocation>
</comment>
<protein>
    <submittedName>
        <fullName evidence="7">Multidrug ABC transporter permease</fullName>
    </submittedName>
</protein>
<evidence type="ECO:0000256" key="1">
    <source>
        <dbReference type="ARBA" id="ARBA00004141"/>
    </source>
</evidence>
<feature type="transmembrane region" description="Helical" evidence="5">
    <location>
        <begin position="20"/>
        <end position="40"/>
    </location>
</feature>
<feature type="domain" description="ABC-2 type transporter transmembrane" evidence="6">
    <location>
        <begin position="17"/>
        <end position="428"/>
    </location>
</feature>
<evidence type="ECO:0000259" key="6">
    <source>
        <dbReference type="Pfam" id="PF12698"/>
    </source>
</evidence>
<organism evidence="7 8">
    <name type="scientific">Pseudoscardovia radai</name>
    <dbReference type="NCBI Taxonomy" id="987066"/>
    <lineage>
        <taxon>Bacteria</taxon>
        <taxon>Bacillati</taxon>
        <taxon>Actinomycetota</taxon>
        <taxon>Actinomycetes</taxon>
        <taxon>Bifidobacteriales</taxon>
        <taxon>Bifidobacteriaceae</taxon>
        <taxon>Pseudoscardovia</taxon>
    </lineage>
</organism>
<evidence type="ECO:0000256" key="3">
    <source>
        <dbReference type="ARBA" id="ARBA00022989"/>
    </source>
</evidence>
<feature type="transmembrane region" description="Helical" evidence="5">
    <location>
        <begin position="285"/>
        <end position="307"/>
    </location>
</feature>
<keyword evidence="2 5" id="KW-0812">Transmembrane</keyword>
<evidence type="ECO:0000256" key="2">
    <source>
        <dbReference type="ARBA" id="ARBA00022692"/>
    </source>
</evidence>
<comment type="caution">
    <text evidence="7">The sequence shown here is derived from an EMBL/GenBank/DDBJ whole genome shotgun (WGS) entry which is preliminary data.</text>
</comment>
<gene>
    <name evidence="7" type="ORF">PSRA_1721</name>
</gene>
<dbReference type="GO" id="GO:0140359">
    <property type="term" value="F:ABC-type transporter activity"/>
    <property type="evidence" value="ECO:0007669"/>
    <property type="project" value="InterPro"/>
</dbReference>
<feature type="transmembrane region" description="Helical" evidence="5">
    <location>
        <begin position="410"/>
        <end position="430"/>
    </location>
</feature>
<dbReference type="PANTHER" id="PTHR43027:SF2">
    <property type="entry name" value="TRANSPORT PERMEASE PROTEIN"/>
    <property type="match status" value="1"/>
</dbReference>
<keyword evidence="8" id="KW-1185">Reference proteome</keyword>
<keyword evidence="4 5" id="KW-0472">Membrane</keyword>
<dbReference type="RefSeq" id="WP_094661510.1">
    <property type="nucleotide sequence ID" value="NZ_JBKZBO010000025.1"/>
</dbReference>
<dbReference type="InterPro" id="IPR052902">
    <property type="entry name" value="ABC-2_transporter"/>
</dbReference>
<feature type="transmembrane region" description="Helical" evidence="5">
    <location>
        <begin position="242"/>
        <end position="265"/>
    </location>
</feature>
<dbReference type="PANTHER" id="PTHR43027">
    <property type="entry name" value="DOXORUBICIN RESISTANCE ABC TRANSPORTER PERMEASE PROTEIN DRRC-RELATED"/>
    <property type="match status" value="1"/>
</dbReference>
<evidence type="ECO:0000313" key="8">
    <source>
        <dbReference type="Proteomes" id="UP000216725"/>
    </source>
</evidence>
<accession>A0A261EQT5</accession>
<dbReference type="Pfam" id="PF12698">
    <property type="entry name" value="ABC2_membrane_3"/>
    <property type="match status" value="1"/>
</dbReference>
<sequence>MWTTFVTELKATLRNPSTLFWIIAFPLILSSIMQAVFGSVARSTVLETAPVAVVTDDAWRDSYGAESFVKALSGASDDVNGSTIAPSAAGATSGVAHTHAAAPTGQSSKSLPLLISRTDVSDTTAAQSLLRTGDVLAYLSVDTDGRLTMTLSQKAAADIAQARISGSDGQAWSLTTLATLIGQYNERSAIIMEAISSAAQTDPTKLNDPAWFTALLSDGNAESMAAPYPGVRTSTPMARYHIAILAMALMMAMSLTCDSITRLQANLSPLGARISSSPLSHGAKIASILLSSWLMTSICGLVDLLFIRFVIGVSFAGRGILAAAAVIIAAGTSSCLGLALGAIPRVTLNAKIGISIIVTLALSAFTGLYGNMSFADSVNRAAPALQYLNPVKQVTNLFYAIVYYDNLAPFLRTAIILLAMGVLGLAIAGIELRRASYENL</sequence>
<dbReference type="AlphaFoldDB" id="A0A261EQT5"/>
<proteinExistence type="predicted"/>
<dbReference type="EMBL" id="MWWR01000023">
    <property type="protein sequence ID" value="OZG49036.1"/>
    <property type="molecule type" value="Genomic_DNA"/>
</dbReference>
<dbReference type="OrthoDB" id="3240057at2"/>
<evidence type="ECO:0000256" key="4">
    <source>
        <dbReference type="ARBA" id="ARBA00023136"/>
    </source>
</evidence>
<feature type="transmembrane region" description="Helical" evidence="5">
    <location>
        <begin position="352"/>
        <end position="372"/>
    </location>
</feature>
<dbReference type="GO" id="GO:0016020">
    <property type="term" value="C:membrane"/>
    <property type="evidence" value="ECO:0007669"/>
    <property type="project" value="UniProtKB-SubCell"/>
</dbReference>
<name>A0A261EQT5_9BIFI</name>
<reference evidence="7 8" key="1">
    <citation type="journal article" date="2017" name="BMC Genomics">
        <title>Comparative genomic and phylogenomic analyses of the Bifidobacteriaceae family.</title>
        <authorList>
            <person name="Lugli G.A."/>
            <person name="Milani C."/>
            <person name="Turroni F."/>
            <person name="Duranti S."/>
            <person name="Mancabelli L."/>
            <person name="Mangifesta M."/>
            <person name="Ferrario C."/>
            <person name="Modesto M."/>
            <person name="Mattarelli P."/>
            <person name="Jiri K."/>
            <person name="van Sinderen D."/>
            <person name="Ventura M."/>
        </authorList>
    </citation>
    <scope>NUCLEOTIDE SEQUENCE [LARGE SCALE GENOMIC DNA]</scope>
    <source>
        <strain evidence="7 8">DSM 24742</strain>
    </source>
</reference>
<dbReference type="InterPro" id="IPR013525">
    <property type="entry name" value="ABC2_TM"/>
</dbReference>